<feature type="compositionally biased region" description="Basic and acidic residues" evidence="10">
    <location>
        <begin position="331"/>
        <end position="345"/>
    </location>
</feature>
<evidence type="ECO:0000313" key="13">
    <source>
        <dbReference type="Proteomes" id="UP000332487"/>
    </source>
</evidence>
<dbReference type="GO" id="GO:0000428">
    <property type="term" value="C:DNA-directed RNA polymerase complex"/>
    <property type="evidence" value="ECO:0007669"/>
    <property type="project" value="UniProtKB-KW"/>
</dbReference>
<evidence type="ECO:0000256" key="3">
    <source>
        <dbReference type="ARBA" id="ARBA00022679"/>
    </source>
</evidence>
<dbReference type="GO" id="GO:1990077">
    <property type="term" value="C:primosome complex"/>
    <property type="evidence" value="ECO:0007669"/>
    <property type="project" value="UniProtKB-KW"/>
</dbReference>
<keyword evidence="5 9" id="KW-0235">DNA replication</keyword>
<dbReference type="SMART" id="SM00493">
    <property type="entry name" value="TOPRIM"/>
    <property type="match status" value="1"/>
</dbReference>
<keyword evidence="6" id="KW-0479">Metal-binding</keyword>
<dbReference type="NCBIfam" id="NF003108">
    <property type="entry name" value="PRK04031.1-1"/>
    <property type="match status" value="1"/>
</dbReference>
<gene>
    <name evidence="9" type="primary">dnaG</name>
    <name evidence="12" type="ORF">UNLARM2_0127</name>
</gene>
<keyword evidence="7" id="KW-0460">Magnesium</keyword>
<organism evidence="12 13">
    <name type="scientific">Candidatus Micrarchaeum acidiphilum ARMAN-2</name>
    <dbReference type="NCBI Taxonomy" id="425595"/>
    <lineage>
        <taxon>Archaea</taxon>
        <taxon>Candidatus Micrarchaeota</taxon>
        <taxon>Candidatus Micrarchaeia</taxon>
        <taxon>Candidatus Micrarchaeales</taxon>
        <taxon>Candidatus Micrarchaeaceae</taxon>
        <taxon>Candidatus Micrarchaeum</taxon>
    </lineage>
</organism>
<protein>
    <recommendedName>
        <fullName evidence="9">DNA primase DnaG</fullName>
        <ecNumber evidence="9">2.7.7.101</ecNumber>
    </recommendedName>
</protein>
<evidence type="ECO:0000313" key="12">
    <source>
        <dbReference type="EMBL" id="EET90451.1"/>
    </source>
</evidence>
<keyword evidence="3 9" id="KW-0808">Transferase</keyword>
<dbReference type="Pfam" id="PF13662">
    <property type="entry name" value="Toprim_4"/>
    <property type="match status" value="1"/>
</dbReference>
<dbReference type="CDD" id="cd01029">
    <property type="entry name" value="TOPRIM_primases"/>
    <property type="match status" value="1"/>
</dbReference>
<keyword evidence="4 9" id="KW-0548">Nucleotidyltransferase</keyword>
<dbReference type="GO" id="GO:0006269">
    <property type="term" value="P:DNA replication, synthesis of primer"/>
    <property type="evidence" value="ECO:0007669"/>
    <property type="project" value="UniProtKB-UniRule"/>
</dbReference>
<dbReference type="AlphaFoldDB" id="C7DGC3"/>
<evidence type="ECO:0000256" key="8">
    <source>
        <dbReference type="ARBA" id="ARBA00023163"/>
    </source>
</evidence>
<comment type="subunit">
    <text evidence="9">Forms a ternary complex with MCM helicase and DNA. Component of the archaeal exosome complex.</text>
</comment>
<evidence type="ECO:0000256" key="9">
    <source>
        <dbReference type="HAMAP-Rule" id="MF_00007"/>
    </source>
</evidence>
<sequence length="474" mass="52711">MAKTYIDIVKYMIEARFDISGSVEKPDIIGAIFGQTEGLLGEDLDLRELQKNGKIGRIEIESGSSNNKTYGKLMLPSSLGRVETCIIAAAIESVDRVGPFETVFKVDKVEDTRNEKRSKVIKRAKELVKDLLNNVIPDSKEISELVSSDVKSSTVVTYGPDNLPAGPEIAKSESVILVEGRADVINLLKSDIANCIAVGGATGKIPKTITDLCAQKEVTVFLDGDHGGDMILKSLSNVSEIDYVARAPDGKEVEELTRKEIIKALRSKVPYEQISALSKNGHNHQDDRRDFHRQEDRFRRQRGPPQNPPGQEQPSSVLSPSEIANNMMDKRREADTHPESREERGTSPSDSDQIEKVEFYDSEQEKRPAEPPQKNAIAPKDEYVNSLKELKNTLRGRLYGTDMKMISEIPIRELIQSVQEVDGIDAIVFDGIITQRLIELAYSHGVKAIYGIRASQISRRYDSLLLYTSEAGKI</sequence>
<dbReference type="HAMAP" id="MF_00007">
    <property type="entry name" value="DNA_primase_DnaG_arc"/>
    <property type="match status" value="1"/>
</dbReference>
<dbReference type="SUPFAM" id="SSF56731">
    <property type="entry name" value="DNA primase core"/>
    <property type="match status" value="1"/>
</dbReference>
<comment type="function">
    <text evidence="9">RNA polymerase that catalyzes the synthesis of short RNA molecules used as primers for DNA polymerase during DNA replication. Also part of the exosome, which is a complex involved in RNA degradation. Acts as a poly(A)-binding protein that enhances the interaction between heteropolymeric, adenine-rich transcripts and the exosome.</text>
</comment>
<dbReference type="InterPro" id="IPR050219">
    <property type="entry name" value="DnaG_primase"/>
</dbReference>
<dbReference type="InterPro" id="IPR006171">
    <property type="entry name" value="TOPRIM_dom"/>
</dbReference>
<evidence type="ECO:0000256" key="10">
    <source>
        <dbReference type="SAM" id="MobiDB-lite"/>
    </source>
</evidence>
<feature type="region of interest" description="Disordered" evidence="10">
    <location>
        <begin position="298"/>
        <end position="319"/>
    </location>
</feature>
<proteinExistence type="inferred from homology"/>
<keyword evidence="9" id="KW-0271">Exosome</keyword>
<evidence type="ECO:0000256" key="6">
    <source>
        <dbReference type="ARBA" id="ARBA00022723"/>
    </source>
</evidence>
<feature type="region of interest" description="Disordered" evidence="10">
    <location>
        <begin position="331"/>
        <end position="355"/>
    </location>
</feature>
<keyword evidence="2 9" id="KW-0639">Primosome</keyword>
<dbReference type="PANTHER" id="PTHR30313">
    <property type="entry name" value="DNA PRIMASE"/>
    <property type="match status" value="1"/>
</dbReference>
<evidence type="ECO:0000256" key="1">
    <source>
        <dbReference type="ARBA" id="ARBA00022478"/>
    </source>
</evidence>
<evidence type="ECO:0000256" key="4">
    <source>
        <dbReference type="ARBA" id="ARBA00022695"/>
    </source>
</evidence>
<dbReference type="Proteomes" id="UP000332487">
    <property type="component" value="Unassembled WGS sequence"/>
</dbReference>
<name>C7DGC3_MICA2</name>
<reference evidence="12 13" key="2">
    <citation type="journal article" date="2010" name="Proc. Natl. Acad. Sci. U.S.A.">
        <title>Enigmatic, ultrasmall, uncultivated Archaea.</title>
        <authorList>
            <person name="Baker B.J."/>
            <person name="Comolli L.R."/>
            <person name="Dick G.J."/>
            <person name="Hauser L.J."/>
            <person name="Hyatt D."/>
            <person name="Dill B.D."/>
            <person name="Land M.L."/>
            <person name="Verberkmoes N.C."/>
            <person name="Hettich R.L."/>
            <person name="Banfield J.F."/>
        </authorList>
    </citation>
    <scope>NUCLEOTIDE SEQUENCE [LARGE SCALE GENOMIC DNA]</scope>
    <source>
        <strain evidence="12">ARMAN-2</strain>
    </source>
</reference>
<feature type="domain" description="Toprim" evidence="11">
    <location>
        <begin position="173"/>
        <end position="261"/>
    </location>
</feature>
<evidence type="ECO:0000256" key="7">
    <source>
        <dbReference type="ARBA" id="ARBA00022842"/>
    </source>
</evidence>
<dbReference type="PANTHER" id="PTHR30313:SF2">
    <property type="entry name" value="DNA PRIMASE"/>
    <property type="match status" value="1"/>
</dbReference>
<dbReference type="InterPro" id="IPR034154">
    <property type="entry name" value="TOPRIM_DnaG/twinkle"/>
</dbReference>
<dbReference type="GO" id="GO:0005737">
    <property type="term" value="C:cytoplasm"/>
    <property type="evidence" value="ECO:0007669"/>
    <property type="project" value="TreeGrafter"/>
</dbReference>
<keyword evidence="1 9" id="KW-0240">DNA-directed RNA polymerase</keyword>
<evidence type="ECO:0000256" key="2">
    <source>
        <dbReference type="ARBA" id="ARBA00022515"/>
    </source>
</evidence>
<accession>C7DGC3</accession>
<keyword evidence="13" id="KW-1185">Reference proteome</keyword>
<dbReference type="Gene3D" id="3.40.1360.10">
    <property type="match status" value="1"/>
</dbReference>
<dbReference type="PROSITE" id="PS50880">
    <property type="entry name" value="TOPRIM"/>
    <property type="match status" value="1"/>
</dbReference>
<dbReference type="EMBL" id="GG697237">
    <property type="protein sequence ID" value="EET90451.1"/>
    <property type="molecule type" value="Genomic_DNA"/>
</dbReference>
<comment type="similarity">
    <text evidence="9">Belongs to the archaeal DnaG primase family.</text>
</comment>
<dbReference type="InterPro" id="IPR020607">
    <property type="entry name" value="Primase_DnaG_arc"/>
</dbReference>
<reference evidence="12 13" key="1">
    <citation type="journal article" date="2009" name="Genome Biol.">
        <title>Community-wide analysis of microbial genome sequence signatures.</title>
        <authorList>
            <person name="Dick G.J."/>
            <person name="Andersson A.F."/>
            <person name="Baker B.J."/>
            <person name="Simmons S.L."/>
            <person name="Thomas B.C."/>
            <person name="Yelton A.P."/>
            <person name="Banfield J.F."/>
        </authorList>
    </citation>
    <scope>NUCLEOTIDE SEQUENCE [LARGE SCALE GENOMIC DNA]</scope>
    <source>
        <strain evidence="12">ARMAN-2</strain>
    </source>
</reference>
<keyword evidence="8 9" id="KW-0804">Transcription</keyword>
<dbReference type="GO" id="GO:0000178">
    <property type="term" value="C:exosome (RNase complex)"/>
    <property type="evidence" value="ECO:0007669"/>
    <property type="project" value="UniProtKB-KW"/>
</dbReference>
<comment type="catalytic activity">
    <reaction evidence="9">
        <text>ssDNA + n NTP = ssDNA/pppN(pN)n-1 hybrid + (n-1) diphosphate.</text>
        <dbReference type="EC" id="2.7.7.101"/>
    </reaction>
</comment>
<evidence type="ECO:0000256" key="5">
    <source>
        <dbReference type="ARBA" id="ARBA00022705"/>
    </source>
</evidence>
<dbReference type="GO" id="GO:0008143">
    <property type="term" value="F:poly(A) binding"/>
    <property type="evidence" value="ECO:0007669"/>
    <property type="project" value="InterPro"/>
</dbReference>
<dbReference type="GO" id="GO:0046872">
    <property type="term" value="F:metal ion binding"/>
    <property type="evidence" value="ECO:0007669"/>
    <property type="project" value="UniProtKB-KW"/>
</dbReference>
<evidence type="ECO:0000259" key="11">
    <source>
        <dbReference type="PROSITE" id="PS50880"/>
    </source>
</evidence>
<dbReference type="GO" id="GO:0003899">
    <property type="term" value="F:DNA-directed RNA polymerase activity"/>
    <property type="evidence" value="ECO:0007669"/>
    <property type="project" value="UniProtKB-UniRule"/>
</dbReference>
<dbReference type="EC" id="2.7.7.101" evidence="9"/>